<organism evidence="3">
    <name type="scientific">Oryza sativa subsp. japonica</name>
    <name type="common">Rice</name>
    <dbReference type="NCBI Taxonomy" id="39947"/>
    <lineage>
        <taxon>Eukaryota</taxon>
        <taxon>Viridiplantae</taxon>
        <taxon>Streptophyta</taxon>
        <taxon>Embryophyta</taxon>
        <taxon>Tracheophyta</taxon>
        <taxon>Spermatophyta</taxon>
        <taxon>Magnoliopsida</taxon>
        <taxon>Liliopsida</taxon>
        <taxon>Poales</taxon>
        <taxon>Poaceae</taxon>
        <taxon>BOP clade</taxon>
        <taxon>Oryzoideae</taxon>
        <taxon>Oryzeae</taxon>
        <taxon>Oryzinae</taxon>
        <taxon>Oryza</taxon>
        <taxon>Oryza sativa</taxon>
    </lineage>
</organism>
<sequence>MEVTPSGEEVRSDDGGEPELGGDGGEKVESSFHLTRTRVEPLADFDWVAALEDGASVPELRIVHIFGVNLIQVTRFMSCAEISSSLLRYHACHLLLTRHQLPHISFPGLRVIATSAI</sequence>
<accession>Q10IS8</accession>
<name>Q10IS8_ORYSJ</name>
<dbReference type="EMBL" id="DP000009">
    <property type="protein sequence ID" value="ABF96911.1"/>
    <property type="molecule type" value="Genomic_DNA"/>
</dbReference>
<dbReference type="EMBL" id="DP000009">
    <property type="protein sequence ID" value="ABF96909.1"/>
    <property type="molecule type" value="Genomic_DNA"/>
</dbReference>
<protein>
    <submittedName>
        <fullName evidence="3">Retrotransposon protein, putative, unclassified</fullName>
    </submittedName>
</protein>
<evidence type="ECO:0000313" key="2">
    <source>
        <dbReference type="EMBL" id="ABF96909.1"/>
    </source>
</evidence>
<gene>
    <name evidence="2" type="ordered locus">LOC_Os03g33165</name>
    <name evidence="3" type="ordered locus">LOC_Os03g33177</name>
</gene>
<evidence type="ECO:0000313" key="3">
    <source>
        <dbReference type="EMBL" id="ABF96911.1"/>
    </source>
</evidence>
<evidence type="ECO:0000256" key="1">
    <source>
        <dbReference type="SAM" id="MobiDB-lite"/>
    </source>
</evidence>
<reference evidence="3" key="1">
    <citation type="journal article" date="2005" name="Genome Res.">
        <title>Sequence, annotation, and analysis of synteny between rice chromosome 3 and diverged grass species.</title>
        <authorList>
            <consortium name="Rice Chromosome 3 Sequencing Consortium"/>
            <person name="Buell C.R."/>
            <person name="Yuan Q."/>
            <person name="Ouyang S."/>
            <person name="Liu J."/>
            <person name="Zhu W."/>
            <person name="Wang A."/>
            <person name="Maiti R."/>
            <person name="Haas B."/>
            <person name="Wortman J."/>
            <person name="Pertea M."/>
            <person name="Jones K.M."/>
            <person name="Kim M."/>
            <person name="Overton L."/>
            <person name="Tsitrin T."/>
            <person name="Fadrosh D."/>
            <person name="Bera J."/>
            <person name="Weaver B."/>
            <person name="Jin S."/>
            <person name="Johri S."/>
            <person name="Reardon M."/>
            <person name="Webb K."/>
            <person name="Hill J."/>
            <person name="Moffat K."/>
            <person name="Tallon L."/>
            <person name="Van Aken S."/>
            <person name="Lewis M."/>
            <person name="Utterback T."/>
            <person name="Feldblyum T."/>
            <person name="Zismann V."/>
            <person name="Iobst S."/>
            <person name="Hsiao J."/>
            <person name="de Vazeille A.R."/>
            <person name="Salzberg S.L."/>
            <person name="White O."/>
            <person name="Fraser C."/>
            <person name="Yu Y."/>
            <person name="Kim H."/>
            <person name="Rambo T."/>
            <person name="Currie J."/>
            <person name="Collura K."/>
            <person name="Kernodle-Thompson S."/>
            <person name="Wei F."/>
            <person name="Kudrna K."/>
            <person name="Ammiraju J.S."/>
            <person name="Luo M."/>
            <person name="Goicoechea J.L."/>
            <person name="Wing R.A."/>
            <person name="Henry D."/>
            <person name="Oates R."/>
            <person name="Palmer M."/>
            <person name="Pries G."/>
            <person name="Saski C."/>
            <person name="Simmons J."/>
            <person name="Soderlund C."/>
            <person name="Nelson W."/>
            <person name="de la Bastide M."/>
            <person name="Spiegel L."/>
            <person name="Nascimento L."/>
            <person name="Huang E."/>
            <person name="Preston R."/>
            <person name="Zutavern T."/>
            <person name="Palmer L."/>
            <person name="O'Shaughnessy A."/>
            <person name="Dike S."/>
            <person name="McCombie W.R."/>
            <person name="Minx P."/>
            <person name="Cordum H."/>
            <person name="Wilson R."/>
            <person name="Jin W."/>
            <person name="Lee H.R."/>
            <person name="Jiang J."/>
            <person name="Jackson S."/>
        </authorList>
    </citation>
    <scope>NUCLEOTIDE SEQUENCE [LARGE SCALE GENOMIC DNA]</scope>
</reference>
<feature type="region of interest" description="Disordered" evidence="1">
    <location>
        <begin position="1"/>
        <end position="29"/>
    </location>
</feature>
<reference evidence="3" key="2">
    <citation type="submission" date="2006-06" db="EMBL/GenBank/DDBJ databases">
        <authorList>
            <person name="Buell R."/>
            <person name="Wing R.A."/>
            <person name="McCombie W.A."/>
            <person name="Ouyang S."/>
        </authorList>
    </citation>
    <scope>NUCLEOTIDE SEQUENCE</scope>
</reference>
<proteinExistence type="predicted"/>
<dbReference type="AlphaFoldDB" id="Q10IS8"/>